<dbReference type="Proteomes" id="UP000535406">
    <property type="component" value="Unassembled WGS sequence"/>
</dbReference>
<protein>
    <submittedName>
        <fullName evidence="2">Uncharacterized protein</fullName>
    </submittedName>
</protein>
<reference evidence="2 3" key="1">
    <citation type="submission" date="2020-08" db="EMBL/GenBank/DDBJ databases">
        <title>Genomic Encyclopedia of Type Strains, Phase IV (KMG-IV): sequencing the most valuable type-strain genomes for metagenomic binning, comparative biology and taxonomic classification.</title>
        <authorList>
            <person name="Goeker M."/>
        </authorList>
    </citation>
    <scope>NUCLEOTIDE SEQUENCE [LARGE SCALE GENOMIC DNA]</scope>
    <source>
        <strain evidence="2 3">DSM 21319</strain>
    </source>
</reference>
<evidence type="ECO:0000313" key="3">
    <source>
        <dbReference type="Proteomes" id="UP000535406"/>
    </source>
</evidence>
<keyword evidence="1" id="KW-0175">Coiled coil</keyword>
<name>A0A7W7YTL5_9HYPH</name>
<accession>A0A7W7YTL5</accession>
<gene>
    <name evidence="2" type="ORF">HNQ66_001275</name>
</gene>
<organism evidence="2 3">
    <name type="scientific">Shinella fusca</name>
    <dbReference type="NCBI Taxonomy" id="544480"/>
    <lineage>
        <taxon>Bacteria</taxon>
        <taxon>Pseudomonadati</taxon>
        <taxon>Pseudomonadota</taxon>
        <taxon>Alphaproteobacteria</taxon>
        <taxon>Hyphomicrobiales</taxon>
        <taxon>Rhizobiaceae</taxon>
        <taxon>Shinella</taxon>
    </lineage>
</organism>
<dbReference type="RefSeq" id="WP_184141984.1">
    <property type="nucleotide sequence ID" value="NZ_JACHIK010000003.1"/>
</dbReference>
<comment type="caution">
    <text evidence="2">The sequence shown here is derived from an EMBL/GenBank/DDBJ whole genome shotgun (WGS) entry which is preliminary data.</text>
</comment>
<feature type="coiled-coil region" evidence="1">
    <location>
        <begin position="61"/>
        <end position="113"/>
    </location>
</feature>
<dbReference type="AlphaFoldDB" id="A0A7W7YTL5"/>
<keyword evidence="3" id="KW-1185">Reference proteome</keyword>
<sequence length="221" mass="24934">MFFNRDKSTEPRTGLTDAKKAQINAVVKSWGQVKVAGRTPTYDGTEPPVQLLSKEELDYFLQAMEQEAARIDAEATELSKRRLAEIAEKDAQIASLNREIEATRERVNAQGLEVQRRADARAKLLAVVRKIEPNLDASKITKDADIRREVVRRRFGDAAVDGRSEAYVDERFESLEARVNVDPFAAVMKDHGRTPAPGTREAADKAWQNMVDDLTSYHRKH</sequence>
<evidence type="ECO:0000256" key="1">
    <source>
        <dbReference type="SAM" id="Coils"/>
    </source>
</evidence>
<dbReference type="EMBL" id="JACHIK010000003">
    <property type="protein sequence ID" value="MBB5041892.1"/>
    <property type="molecule type" value="Genomic_DNA"/>
</dbReference>
<evidence type="ECO:0000313" key="2">
    <source>
        <dbReference type="EMBL" id="MBB5041892.1"/>
    </source>
</evidence>
<proteinExistence type="predicted"/>